<dbReference type="Proteomes" id="UP000546584">
    <property type="component" value="Unassembled WGS sequence"/>
</dbReference>
<reference evidence="2 3" key="1">
    <citation type="submission" date="2020-04" db="EMBL/GenBank/DDBJ databases">
        <title>Molecular characterization of pseudomonads from Agaricus bisporus reveal novel blotch 2 pathogens in Western Europe.</title>
        <authorList>
            <person name="Taparia T."/>
            <person name="Krijger M."/>
            <person name="Haynes E."/>
            <person name="Elpinstone J.G."/>
            <person name="Noble R."/>
            <person name="Van Der Wolf J."/>
        </authorList>
    </citation>
    <scope>NUCLEOTIDE SEQUENCE [LARGE SCALE GENOMIC DNA]</scope>
    <source>
        <strain evidence="2 3">IPO3753</strain>
    </source>
</reference>
<keyword evidence="2" id="KW-0378">Hydrolase</keyword>
<dbReference type="EMBL" id="JACAQR010000029">
    <property type="protein sequence ID" value="NWD44164.1"/>
    <property type="molecule type" value="Genomic_DNA"/>
</dbReference>
<protein>
    <submittedName>
        <fullName evidence="2">SGNH/GDSL hydrolase family protein</fullName>
    </submittedName>
</protein>
<dbReference type="AlphaFoldDB" id="A0AAJ3H6U3"/>
<comment type="caution">
    <text evidence="2">The sequence shown here is derived from an EMBL/GenBank/DDBJ whole genome shotgun (WGS) entry which is preliminary data.</text>
</comment>
<dbReference type="RefSeq" id="WP_177026665.1">
    <property type="nucleotide sequence ID" value="NZ_JACAQR010000029.1"/>
</dbReference>
<organism evidence="2 3">
    <name type="scientific">Pseudomonas yamanorum</name>
    <dbReference type="NCBI Taxonomy" id="515393"/>
    <lineage>
        <taxon>Bacteria</taxon>
        <taxon>Pseudomonadati</taxon>
        <taxon>Pseudomonadota</taxon>
        <taxon>Gammaproteobacteria</taxon>
        <taxon>Pseudomonadales</taxon>
        <taxon>Pseudomonadaceae</taxon>
        <taxon>Pseudomonas</taxon>
    </lineage>
</organism>
<feature type="compositionally biased region" description="Polar residues" evidence="1">
    <location>
        <begin position="1"/>
        <end position="15"/>
    </location>
</feature>
<feature type="region of interest" description="Disordered" evidence="1">
    <location>
        <begin position="1"/>
        <end position="20"/>
    </location>
</feature>
<accession>A0AAJ3H6U3</accession>
<name>A0AAJ3H6U3_9PSED</name>
<dbReference type="GO" id="GO:0016788">
    <property type="term" value="F:hydrolase activity, acting on ester bonds"/>
    <property type="evidence" value="ECO:0007669"/>
    <property type="project" value="UniProtKB-ARBA"/>
</dbReference>
<evidence type="ECO:0000313" key="2">
    <source>
        <dbReference type="EMBL" id="NWD44164.1"/>
    </source>
</evidence>
<evidence type="ECO:0000256" key="1">
    <source>
        <dbReference type="SAM" id="MobiDB-lite"/>
    </source>
</evidence>
<dbReference type="Gene3D" id="2.60.120.260">
    <property type="entry name" value="Galactose-binding domain-like"/>
    <property type="match status" value="1"/>
</dbReference>
<dbReference type="Gene3D" id="3.40.50.1110">
    <property type="entry name" value="SGNH hydrolase"/>
    <property type="match status" value="1"/>
</dbReference>
<dbReference type="SUPFAM" id="SSF52266">
    <property type="entry name" value="SGNH hydrolase"/>
    <property type="match status" value="1"/>
</dbReference>
<proteinExistence type="predicted"/>
<sequence length="588" mass="62303">MAFSTGNPVEPNGSTDPRDLKDNAAIVDKLINSSDLIWPGRLGKALKTWAGIINQVNTYLESLGFEATHLVYVPGNPLTVARPTQLIDYNGSVYKVKAPASFPVVLTGTWATDSQKLVDVGDAALRFSLASAIGSTMVGDSLYGTVSQGLSSLKAAIQPENLTRPVLADPPADRTYALADIRNFEYTVNAAGVIRTVPAFASVPFPVGSEISAMNWGPAAFRVATVSGVTIIIPSGMVNKIKPNGQIVLKNIGTNVWAATGDLEPGSQYGQYLQIGDSNTYGVGSTPSPGGDYVIGYAQLLAGYLARSMSNRAVSASMVADQAIVLFTYTTAADFTGQIMLGTNDSSVYLDDAYRKDCFYRSYLSCLVWMGVADTQKVFANNSAIAYVGNWGTSSYGKINTKYSQTVGNTASYSFYGSCIYFQYLLVDGITGSAEVYVDGNLNGTINLAGPGTGTLLNPASTGGVMPATYRVSGLSEGAHTIQIKITALGSGSTLTVLDFCTPSKESIKPRINLLTIAKRGDSSTDARTMAYNALILQAVSLLRSDGIDIRVCDTYSVINPNTDLATDQLHFNDGGHAKLARRAALDF</sequence>
<evidence type="ECO:0000313" key="3">
    <source>
        <dbReference type="Proteomes" id="UP000546584"/>
    </source>
</evidence>
<dbReference type="InterPro" id="IPR036514">
    <property type="entry name" value="SGNH_hydro_sf"/>
</dbReference>
<gene>
    <name evidence="2" type="ORF">HX826_20000</name>
</gene>